<evidence type="ECO:0000256" key="3">
    <source>
        <dbReference type="ARBA" id="ARBA00023157"/>
    </source>
</evidence>
<feature type="domain" description="Sushi" evidence="6">
    <location>
        <begin position="333"/>
        <end position="404"/>
    </location>
</feature>
<dbReference type="PROSITE" id="PS50923">
    <property type="entry name" value="SUSHI"/>
    <property type="match status" value="3"/>
</dbReference>
<comment type="caution">
    <text evidence="5">Lacks conserved residue(s) required for the propagation of feature annotation.</text>
</comment>
<evidence type="ECO:0000259" key="6">
    <source>
        <dbReference type="PROSITE" id="PS50923"/>
    </source>
</evidence>
<dbReference type="WBParaSite" id="MCU_011309-RB">
    <property type="protein sequence ID" value="MCU_011309-RB"/>
    <property type="gene ID" value="MCU_011309"/>
</dbReference>
<dbReference type="InterPro" id="IPR000436">
    <property type="entry name" value="Sushi_SCR_CCP_dom"/>
</dbReference>
<dbReference type="CDD" id="cd00033">
    <property type="entry name" value="CCP"/>
    <property type="match status" value="2"/>
</dbReference>
<organism evidence="7">
    <name type="scientific">Mesocestoides corti</name>
    <name type="common">Flatworm</name>
    <dbReference type="NCBI Taxonomy" id="53468"/>
    <lineage>
        <taxon>Eukaryota</taxon>
        <taxon>Metazoa</taxon>
        <taxon>Spiralia</taxon>
        <taxon>Lophotrochozoa</taxon>
        <taxon>Platyhelminthes</taxon>
        <taxon>Cestoda</taxon>
        <taxon>Eucestoda</taxon>
        <taxon>Cyclophyllidea</taxon>
        <taxon>Mesocestoididae</taxon>
        <taxon>Mesocestoides</taxon>
    </lineage>
</organism>
<dbReference type="Gene3D" id="2.10.70.10">
    <property type="entry name" value="Complement Module, domain 1"/>
    <property type="match status" value="6"/>
</dbReference>
<keyword evidence="4" id="KW-0325">Glycoprotein</keyword>
<name>A0A5K3FTC8_MESCO</name>
<dbReference type="AlphaFoldDB" id="A0A5K3FTC8"/>
<dbReference type="PANTHER" id="PTHR19325">
    <property type="entry name" value="COMPLEMENT COMPONENT-RELATED SUSHI DOMAIN-CONTAINING"/>
    <property type="match status" value="1"/>
</dbReference>
<dbReference type="InterPro" id="IPR050350">
    <property type="entry name" value="Compl-Cell_Adhes-Reg"/>
</dbReference>
<evidence type="ECO:0000256" key="4">
    <source>
        <dbReference type="ARBA" id="ARBA00023180"/>
    </source>
</evidence>
<feature type="disulfide bond" evidence="5">
    <location>
        <begin position="79"/>
        <end position="106"/>
    </location>
</feature>
<dbReference type="InterPro" id="IPR035976">
    <property type="entry name" value="Sushi/SCR/CCP_sf"/>
</dbReference>
<accession>A0A5K3FTC8</accession>
<dbReference type="PANTHER" id="PTHR19325:SF575">
    <property type="entry name" value="LOCOMOTION-RELATED PROTEIN HIKARU GENKI"/>
    <property type="match status" value="1"/>
</dbReference>
<feature type="domain" description="Sushi" evidence="6">
    <location>
        <begin position="109"/>
        <end position="171"/>
    </location>
</feature>
<protein>
    <submittedName>
        <fullName evidence="7">Sushi domain-containing protein</fullName>
    </submittedName>
</protein>
<feature type="domain" description="Sushi" evidence="6">
    <location>
        <begin position="51"/>
        <end position="108"/>
    </location>
</feature>
<dbReference type="Pfam" id="PF00084">
    <property type="entry name" value="Sushi"/>
    <property type="match status" value="3"/>
</dbReference>
<evidence type="ECO:0000313" key="7">
    <source>
        <dbReference type="WBParaSite" id="MCU_011309-RB"/>
    </source>
</evidence>
<dbReference type="SMART" id="SM00032">
    <property type="entry name" value="CCP"/>
    <property type="match status" value="5"/>
</dbReference>
<proteinExistence type="predicted"/>
<dbReference type="SUPFAM" id="SSF57535">
    <property type="entry name" value="Complement control module/SCR domain"/>
    <property type="match status" value="5"/>
</dbReference>
<reference evidence="7" key="1">
    <citation type="submission" date="2019-11" db="UniProtKB">
        <authorList>
            <consortium name="WormBaseParasite"/>
        </authorList>
    </citation>
    <scope>IDENTIFICATION</scope>
</reference>
<sequence length="419" mass="46077">QGTAVQFCNDGYRILCPDETGTTESSTLKSCRRVCQADGTWSGKTAECIPVTCPKLQQPENGFISSYLTKVNSIVAFECAEGFELRGSSFRKCQPTGEWDGEPASCQVRDCGPPPEIPNAVVKFSSTTYRSKAYFSCGAGTKSSTSASELTCGQVGNNTTWLPLPYPACLRHCSVPAIASAKISPLTTDGSPDARIVTTGTLMQHGSKIAVICQPGFSLSEGMFVLNQGLFKTMDCENGKWSRHFKCQPARCTTRPPNIPNALTRFYSLQHGSVVRYQCFPGYRLNTSYSDVALRLTANASELKNTWPLNQDRLSVKCEYGVWKGELPSCIQVRCSRPPVPTGIEIYLIGARGRWPFDNNQILPSHGAAVEFSCVSEDHRIQGPRYTFCIEGHWSPAETPNCTKVTHDVIPQSWLFYKP</sequence>
<keyword evidence="3 5" id="KW-1015">Disulfide bond</keyword>
<evidence type="ECO:0000256" key="5">
    <source>
        <dbReference type="PROSITE-ProRule" id="PRU00302"/>
    </source>
</evidence>
<keyword evidence="1 5" id="KW-0768">Sushi</keyword>
<evidence type="ECO:0000256" key="2">
    <source>
        <dbReference type="ARBA" id="ARBA00022737"/>
    </source>
</evidence>
<keyword evidence="2" id="KW-0677">Repeat</keyword>
<evidence type="ECO:0000256" key="1">
    <source>
        <dbReference type="ARBA" id="ARBA00022659"/>
    </source>
</evidence>